<proteinExistence type="predicted"/>
<keyword evidence="2" id="KW-0812">Transmembrane</keyword>
<feature type="compositionally biased region" description="Pro residues" evidence="1">
    <location>
        <begin position="60"/>
        <end position="78"/>
    </location>
</feature>
<protein>
    <submittedName>
        <fullName evidence="3">Uncharacterized protein</fullName>
    </submittedName>
</protein>
<dbReference type="AlphaFoldDB" id="A0A453N3J3"/>
<name>A0A453N3J3_AEGTS</name>
<feature type="region of interest" description="Disordered" evidence="1">
    <location>
        <begin position="148"/>
        <end position="170"/>
    </location>
</feature>
<feature type="compositionally biased region" description="Basic residues" evidence="1">
    <location>
        <begin position="1"/>
        <end position="10"/>
    </location>
</feature>
<accession>A0A453N3J3</accession>
<evidence type="ECO:0000256" key="2">
    <source>
        <dbReference type="SAM" id="Phobius"/>
    </source>
</evidence>
<feature type="compositionally biased region" description="Basic and acidic residues" evidence="1">
    <location>
        <begin position="91"/>
        <end position="112"/>
    </location>
</feature>
<feature type="compositionally biased region" description="Low complexity" evidence="1">
    <location>
        <begin position="19"/>
        <end position="32"/>
    </location>
</feature>
<reference evidence="4" key="1">
    <citation type="journal article" date="2014" name="Science">
        <title>Ancient hybridizations among the ancestral genomes of bread wheat.</title>
        <authorList>
            <consortium name="International Wheat Genome Sequencing Consortium,"/>
            <person name="Marcussen T."/>
            <person name="Sandve S.R."/>
            <person name="Heier L."/>
            <person name="Spannagl M."/>
            <person name="Pfeifer M."/>
            <person name="Jakobsen K.S."/>
            <person name="Wulff B.B."/>
            <person name="Steuernagel B."/>
            <person name="Mayer K.F."/>
            <person name="Olsen O.A."/>
        </authorList>
    </citation>
    <scope>NUCLEOTIDE SEQUENCE [LARGE SCALE GENOMIC DNA]</scope>
    <source>
        <strain evidence="4">cv. AL8/78</strain>
    </source>
</reference>
<keyword evidence="2" id="KW-0472">Membrane</keyword>
<keyword evidence="2" id="KW-1133">Transmembrane helix</keyword>
<evidence type="ECO:0000256" key="1">
    <source>
        <dbReference type="SAM" id="MobiDB-lite"/>
    </source>
</evidence>
<feature type="transmembrane region" description="Helical" evidence="2">
    <location>
        <begin position="204"/>
        <end position="224"/>
    </location>
</feature>
<evidence type="ECO:0000313" key="3">
    <source>
        <dbReference type="EnsemblPlants" id="AET6Gv20210900.10"/>
    </source>
</evidence>
<feature type="compositionally biased region" description="Low complexity" evidence="1">
    <location>
        <begin position="49"/>
        <end position="59"/>
    </location>
</feature>
<dbReference type="EnsemblPlants" id="AET6Gv20210900.10">
    <property type="protein sequence ID" value="AET6Gv20210900.10"/>
    <property type="gene ID" value="AET6Gv20210900"/>
</dbReference>
<dbReference type="Gramene" id="AET6Gv20210900.10">
    <property type="protein sequence ID" value="AET6Gv20210900.10"/>
    <property type="gene ID" value="AET6Gv20210900"/>
</dbReference>
<organism evidence="3 4">
    <name type="scientific">Aegilops tauschii subsp. strangulata</name>
    <name type="common">Goatgrass</name>
    <dbReference type="NCBI Taxonomy" id="200361"/>
    <lineage>
        <taxon>Eukaryota</taxon>
        <taxon>Viridiplantae</taxon>
        <taxon>Streptophyta</taxon>
        <taxon>Embryophyta</taxon>
        <taxon>Tracheophyta</taxon>
        <taxon>Spermatophyta</taxon>
        <taxon>Magnoliopsida</taxon>
        <taxon>Liliopsida</taxon>
        <taxon>Poales</taxon>
        <taxon>Poaceae</taxon>
        <taxon>BOP clade</taxon>
        <taxon>Pooideae</taxon>
        <taxon>Triticodae</taxon>
        <taxon>Triticeae</taxon>
        <taxon>Triticinae</taxon>
        <taxon>Aegilops</taxon>
    </lineage>
</organism>
<reference evidence="3" key="4">
    <citation type="submission" date="2019-03" db="UniProtKB">
        <authorList>
            <consortium name="EnsemblPlants"/>
        </authorList>
    </citation>
    <scope>IDENTIFICATION</scope>
</reference>
<reference evidence="3" key="3">
    <citation type="journal article" date="2017" name="Nature">
        <title>Genome sequence of the progenitor of the wheat D genome Aegilops tauschii.</title>
        <authorList>
            <person name="Luo M.C."/>
            <person name="Gu Y.Q."/>
            <person name="Puiu D."/>
            <person name="Wang H."/>
            <person name="Twardziok S.O."/>
            <person name="Deal K.R."/>
            <person name="Huo N."/>
            <person name="Zhu T."/>
            <person name="Wang L."/>
            <person name="Wang Y."/>
            <person name="McGuire P.E."/>
            <person name="Liu S."/>
            <person name="Long H."/>
            <person name="Ramasamy R.K."/>
            <person name="Rodriguez J.C."/>
            <person name="Van S.L."/>
            <person name="Yuan L."/>
            <person name="Wang Z."/>
            <person name="Xia Z."/>
            <person name="Xiao L."/>
            <person name="Anderson O.D."/>
            <person name="Ouyang S."/>
            <person name="Liang Y."/>
            <person name="Zimin A.V."/>
            <person name="Pertea G."/>
            <person name="Qi P."/>
            <person name="Bennetzen J.L."/>
            <person name="Dai X."/>
            <person name="Dawson M.W."/>
            <person name="Muller H.G."/>
            <person name="Kugler K."/>
            <person name="Rivarola-Duarte L."/>
            <person name="Spannagl M."/>
            <person name="Mayer K.F.X."/>
            <person name="Lu F.H."/>
            <person name="Bevan M.W."/>
            <person name="Leroy P."/>
            <person name="Li P."/>
            <person name="You F.M."/>
            <person name="Sun Q."/>
            <person name="Liu Z."/>
            <person name="Lyons E."/>
            <person name="Wicker T."/>
            <person name="Salzberg S.L."/>
            <person name="Devos K.M."/>
            <person name="Dvorak J."/>
        </authorList>
    </citation>
    <scope>NUCLEOTIDE SEQUENCE [LARGE SCALE GENOMIC DNA]</scope>
    <source>
        <strain evidence="3">cv. AL8/78</strain>
    </source>
</reference>
<keyword evidence="4" id="KW-1185">Reference proteome</keyword>
<evidence type="ECO:0000313" key="4">
    <source>
        <dbReference type="Proteomes" id="UP000015105"/>
    </source>
</evidence>
<dbReference type="Proteomes" id="UP000015105">
    <property type="component" value="Chromosome 6D"/>
</dbReference>
<reference evidence="3" key="5">
    <citation type="journal article" date="2021" name="G3 (Bethesda)">
        <title>Aegilops tauschii genome assembly Aet v5.0 features greater sequence contiguity and improved annotation.</title>
        <authorList>
            <person name="Wang L."/>
            <person name="Zhu T."/>
            <person name="Rodriguez J.C."/>
            <person name="Deal K.R."/>
            <person name="Dubcovsky J."/>
            <person name="McGuire P.E."/>
            <person name="Lux T."/>
            <person name="Spannagl M."/>
            <person name="Mayer K.F.X."/>
            <person name="Baldrich P."/>
            <person name="Meyers B.C."/>
            <person name="Huo N."/>
            <person name="Gu Y.Q."/>
            <person name="Zhou H."/>
            <person name="Devos K.M."/>
            <person name="Bennetzen J.L."/>
            <person name="Unver T."/>
            <person name="Budak H."/>
            <person name="Gulick P.J."/>
            <person name="Galiba G."/>
            <person name="Kalapos B."/>
            <person name="Nelson D.R."/>
            <person name="Li P."/>
            <person name="You F.M."/>
            <person name="Luo M.C."/>
            <person name="Dvorak J."/>
        </authorList>
    </citation>
    <scope>NUCLEOTIDE SEQUENCE [LARGE SCALE GENOMIC DNA]</scope>
    <source>
        <strain evidence="3">cv. AL8/78</strain>
    </source>
</reference>
<feature type="region of interest" description="Disordered" evidence="1">
    <location>
        <begin position="1"/>
        <end position="118"/>
    </location>
</feature>
<sequence length="287" mass="32248">KVFSRVRHLLAKPFPYARPSPTRSSSPTTSSRIPIDGRSGRSAGTDGVPPARCRSSPSPAVVPPQPQVQRPPLPPAPLLHPLRRPSLYIPREGREGNGPDRGSRDEVRQRPDPRRHRRAVVDLSRHRYRGQPWRGGLTRRQPWMETPQTLAWGPSRHGCSNEEGGQRPGRRHGLTLLCSFPTMTTPWKVPSFSLPLSWKVFDLISNWAFICVTAAAGFLGGYISSRKRTPWWVRQQRLDGRMDATMEGCGAGGGIRGWRWHEKQSSLCHSLYKESVVCKLIKSGYCL</sequence>
<reference evidence="4" key="2">
    <citation type="journal article" date="2017" name="Nat. Plants">
        <title>The Aegilops tauschii genome reveals multiple impacts of transposons.</title>
        <authorList>
            <person name="Zhao G."/>
            <person name="Zou C."/>
            <person name="Li K."/>
            <person name="Wang K."/>
            <person name="Li T."/>
            <person name="Gao L."/>
            <person name="Zhang X."/>
            <person name="Wang H."/>
            <person name="Yang Z."/>
            <person name="Liu X."/>
            <person name="Jiang W."/>
            <person name="Mao L."/>
            <person name="Kong X."/>
            <person name="Jiao Y."/>
            <person name="Jia J."/>
        </authorList>
    </citation>
    <scope>NUCLEOTIDE SEQUENCE [LARGE SCALE GENOMIC DNA]</scope>
    <source>
        <strain evidence="4">cv. AL8/78</strain>
    </source>
</reference>